<comment type="caution">
    <text evidence="1">The sequence shown here is derived from an EMBL/GenBank/DDBJ whole genome shotgun (WGS) entry which is preliminary data.</text>
</comment>
<proteinExistence type="predicted"/>
<accession>D4BDE8</accession>
<gene>
    <name evidence="1" type="ORF">CIT292_08515</name>
</gene>
<dbReference type="HOGENOM" id="CLU_3231509_0_0_6"/>
<protein>
    <submittedName>
        <fullName evidence="1">Uncharacterized protein</fullName>
    </submittedName>
</protein>
<reference evidence="1 2" key="1">
    <citation type="submission" date="2010-02" db="EMBL/GenBank/DDBJ databases">
        <authorList>
            <person name="Weinstock G."/>
            <person name="Sodergren E."/>
            <person name="Clifton S."/>
            <person name="Fulton L."/>
            <person name="Fulton B."/>
            <person name="Courtney L."/>
            <person name="Fronick C."/>
            <person name="Harrison M."/>
            <person name="Strong C."/>
            <person name="Farmer C."/>
            <person name="Delahaunty K."/>
            <person name="Markovic C."/>
            <person name="Hall O."/>
            <person name="Minx P."/>
            <person name="Tomlinson C."/>
            <person name="Mitreva M."/>
            <person name="Nelson J."/>
            <person name="Hou S."/>
            <person name="Wollam A."/>
            <person name="Pepin K.H."/>
            <person name="Johnson M."/>
            <person name="Bhonagiri V."/>
            <person name="Zhang X."/>
            <person name="Suruliraj S."/>
            <person name="Warren W."/>
            <person name="Chinwalla A."/>
            <person name="Mardis E.R."/>
            <person name="Wilson R.K."/>
        </authorList>
    </citation>
    <scope>NUCLEOTIDE SEQUENCE [LARGE SCALE GENOMIC DNA]</scope>
    <source>
        <strain evidence="1 2">ATCC 29220</strain>
    </source>
</reference>
<dbReference type="AlphaFoldDB" id="D4BDE8"/>
<evidence type="ECO:0000313" key="2">
    <source>
        <dbReference type="Proteomes" id="UP000003880"/>
    </source>
</evidence>
<sequence length="43" mass="4717">MRLLCKTVLQTNLCAGTFSGLRQRANRRPDKRSASGVVITAIL</sequence>
<dbReference type="Proteomes" id="UP000003880">
    <property type="component" value="Unassembled WGS sequence"/>
</dbReference>
<evidence type="ECO:0000313" key="1">
    <source>
        <dbReference type="EMBL" id="EFE07997.1"/>
    </source>
</evidence>
<organism evidence="1 2">
    <name type="scientific">Citrobacter youngae ATCC 29220</name>
    <dbReference type="NCBI Taxonomy" id="500640"/>
    <lineage>
        <taxon>Bacteria</taxon>
        <taxon>Pseudomonadati</taxon>
        <taxon>Pseudomonadota</taxon>
        <taxon>Gammaproteobacteria</taxon>
        <taxon>Enterobacterales</taxon>
        <taxon>Enterobacteriaceae</taxon>
        <taxon>Citrobacter</taxon>
        <taxon>Citrobacter freundii complex</taxon>
    </lineage>
</organism>
<dbReference type="EMBL" id="ABWL02000009">
    <property type="protein sequence ID" value="EFE07997.1"/>
    <property type="molecule type" value="Genomic_DNA"/>
</dbReference>
<name>D4BDE8_9ENTR</name>